<dbReference type="Proteomes" id="UP000580250">
    <property type="component" value="Unassembled WGS sequence"/>
</dbReference>
<dbReference type="OrthoDB" id="5907690at2759"/>
<dbReference type="AlphaFoldDB" id="A0A6V7TXK2"/>
<reference evidence="1 2" key="1">
    <citation type="submission" date="2020-08" db="EMBL/GenBank/DDBJ databases">
        <authorList>
            <person name="Koutsovoulos G."/>
            <person name="Danchin GJ E."/>
        </authorList>
    </citation>
    <scope>NUCLEOTIDE SEQUENCE [LARGE SCALE GENOMIC DNA]</scope>
</reference>
<sequence length="107" mass="12745">MKIVYYYLNKLFNCSFEYACFEEFVFNSTLIQLLFGNAKIPKQLYIQKCDIIINDYNIENIFKFILNNLVGKILKISLLLTKDIMEENKNILFKILTNRGNNLKKFI</sequence>
<proteinExistence type="predicted"/>
<organism evidence="1 2">
    <name type="scientific">Meloidogyne enterolobii</name>
    <name type="common">Root-knot nematode worm</name>
    <name type="synonym">Meloidogyne mayaguensis</name>
    <dbReference type="NCBI Taxonomy" id="390850"/>
    <lineage>
        <taxon>Eukaryota</taxon>
        <taxon>Metazoa</taxon>
        <taxon>Ecdysozoa</taxon>
        <taxon>Nematoda</taxon>
        <taxon>Chromadorea</taxon>
        <taxon>Rhabditida</taxon>
        <taxon>Tylenchina</taxon>
        <taxon>Tylenchomorpha</taxon>
        <taxon>Tylenchoidea</taxon>
        <taxon>Meloidogynidae</taxon>
        <taxon>Meloidogyninae</taxon>
        <taxon>Meloidogyne</taxon>
    </lineage>
</organism>
<evidence type="ECO:0000313" key="1">
    <source>
        <dbReference type="EMBL" id="CAD2138435.1"/>
    </source>
</evidence>
<gene>
    <name evidence="1" type="ORF">MENT_LOCUS5808</name>
</gene>
<evidence type="ECO:0000313" key="2">
    <source>
        <dbReference type="Proteomes" id="UP000580250"/>
    </source>
</evidence>
<name>A0A6V7TXK2_MELEN</name>
<dbReference type="EMBL" id="CAJEWN010000021">
    <property type="protein sequence ID" value="CAD2138435.1"/>
    <property type="molecule type" value="Genomic_DNA"/>
</dbReference>
<protein>
    <submittedName>
        <fullName evidence="1">Uncharacterized protein</fullName>
    </submittedName>
</protein>
<accession>A0A6V7TXK2</accession>
<comment type="caution">
    <text evidence="1">The sequence shown here is derived from an EMBL/GenBank/DDBJ whole genome shotgun (WGS) entry which is preliminary data.</text>
</comment>